<evidence type="ECO:0000256" key="3">
    <source>
        <dbReference type="ARBA" id="ARBA00022475"/>
    </source>
</evidence>
<dbReference type="AlphaFoldDB" id="A0A915IAY5"/>
<keyword evidence="4 11" id="KW-0812">Transmembrane</keyword>
<reference evidence="14" key="1">
    <citation type="submission" date="2022-11" db="UniProtKB">
        <authorList>
            <consortium name="WormBaseParasite"/>
        </authorList>
    </citation>
    <scope>IDENTIFICATION</scope>
</reference>
<feature type="transmembrane region" description="Helical" evidence="11">
    <location>
        <begin position="20"/>
        <end position="37"/>
    </location>
</feature>
<dbReference type="PANTHER" id="PTHR32546:SF26">
    <property type="entry name" value="SMOG, ISOFORM D"/>
    <property type="match status" value="1"/>
</dbReference>
<dbReference type="InterPro" id="IPR017978">
    <property type="entry name" value="GPCR_3_C"/>
</dbReference>
<evidence type="ECO:0000256" key="11">
    <source>
        <dbReference type="SAM" id="Phobius"/>
    </source>
</evidence>
<evidence type="ECO:0000256" key="6">
    <source>
        <dbReference type="ARBA" id="ARBA00023040"/>
    </source>
</evidence>
<organism evidence="13 14">
    <name type="scientific">Romanomermis culicivorax</name>
    <name type="common">Nematode worm</name>
    <dbReference type="NCBI Taxonomy" id="13658"/>
    <lineage>
        <taxon>Eukaryota</taxon>
        <taxon>Metazoa</taxon>
        <taxon>Ecdysozoa</taxon>
        <taxon>Nematoda</taxon>
        <taxon>Enoplea</taxon>
        <taxon>Dorylaimia</taxon>
        <taxon>Mermithida</taxon>
        <taxon>Mermithoidea</taxon>
        <taxon>Mermithidae</taxon>
        <taxon>Romanomermis</taxon>
    </lineage>
</organism>
<proteinExistence type="inferred from homology"/>
<evidence type="ECO:0000256" key="7">
    <source>
        <dbReference type="ARBA" id="ARBA00023136"/>
    </source>
</evidence>
<feature type="transmembrane region" description="Helical" evidence="11">
    <location>
        <begin position="43"/>
        <end position="63"/>
    </location>
</feature>
<evidence type="ECO:0000256" key="9">
    <source>
        <dbReference type="ARBA" id="ARBA00023180"/>
    </source>
</evidence>
<dbReference type="GO" id="GO:0005886">
    <property type="term" value="C:plasma membrane"/>
    <property type="evidence" value="ECO:0007669"/>
    <property type="project" value="UniProtKB-SubCell"/>
</dbReference>
<comment type="subcellular location">
    <subcellularLocation>
        <location evidence="1">Cell membrane</location>
        <topology evidence="1">Multi-pass membrane protein</topology>
    </subcellularLocation>
</comment>
<evidence type="ECO:0000256" key="5">
    <source>
        <dbReference type="ARBA" id="ARBA00022989"/>
    </source>
</evidence>
<accession>A0A915IAY5</accession>
<comment type="similarity">
    <text evidence="2">Belongs to the G-protein coupled receptor 3 family.</text>
</comment>
<keyword evidence="5 11" id="KW-1133">Transmembrane helix</keyword>
<keyword evidence="3" id="KW-1003">Cell membrane</keyword>
<keyword evidence="6" id="KW-0297">G-protein coupled receptor</keyword>
<keyword evidence="7 11" id="KW-0472">Membrane</keyword>
<evidence type="ECO:0000256" key="2">
    <source>
        <dbReference type="ARBA" id="ARBA00007242"/>
    </source>
</evidence>
<keyword evidence="13" id="KW-1185">Reference proteome</keyword>
<dbReference type="PANTHER" id="PTHR32546">
    <property type="entry name" value="G-PROTEIN COUPLED RECEPTOR 158-RELATED"/>
    <property type="match status" value="1"/>
</dbReference>
<keyword evidence="8" id="KW-0675">Receptor</keyword>
<name>A0A915IAY5_ROMCU</name>
<evidence type="ECO:0000313" key="13">
    <source>
        <dbReference type="Proteomes" id="UP000887565"/>
    </source>
</evidence>
<sequence length="70" mass="8152">MIKRAKCQEKKSWRQRQPMLMEVSLVGALLLYSTISLEYFPPSNVTCCTLIWFRALGFVAFYGSMTLKLR</sequence>
<evidence type="ECO:0000256" key="8">
    <source>
        <dbReference type="ARBA" id="ARBA00023170"/>
    </source>
</evidence>
<evidence type="ECO:0000313" key="14">
    <source>
        <dbReference type="WBParaSite" id="nRc.2.0.1.t11340-RA"/>
    </source>
</evidence>
<feature type="domain" description="G-protein coupled receptors family 3 profile" evidence="12">
    <location>
        <begin position="6"/>
        <end position="68"/>
    </location>
</feature>
<dbReference type="InterPro" id="IPR043458">
    <property type="entry name" value="GPR158/179"/>
</dbReference>
<evidence type="ECO:0000256" key="4">
    <source>
        <dbReference type="ARBA" id="ARBA00022692"/>
    </source>
</evidence>
<dbReference type="WBParaSite" id="nRc.2.0.1.t11340-RA">
    <property type="protein sequence ID" value="nRc.2.0.1.t11340-RA"/>
    <property type="gene ID" value="nRc.2.0.1.g11340"/>
</dbReference>
<evidence type="ECO:0000256" key="10">
    <source>
        <dbReference type="ARBA" id="ARBA00023224"/>
    </source>
</evidence>
<evidence type="ECO:0000256" key="1">
    <source>
        <dbReference type="ARBA" id="ARBA00004651"/>
    </source>
</evidence>
<dbReference type="GO" id="GO:0004930">
    <property type="term" value="F:G protein-coupled receptor activity"/>
    <property type="evidence" value="ECO:0007669"/>
    <property type="project" value="UniProtKB-KW"/>
</dbReference>
<dbReference type="Proteomes" id="UP000887565">
    <property type="component" value="Unplaced"/>
</dbReference>
<keyword evidence="9" id="KW-0325">Glycoprotein</keyword>
<keyword evidence="10" id="KW-0807">Transducer</keyword>
<protein>
    <recommendedName>
        <fullName evidence="12">G-protein coupled receptors family 3 profile domain-containing protein</fullName>
    </recommendedName>
</protein>
<dbReference type="Pfam" id="PF00003">
    <property type="entry name" value="7tm_3"/>
    <property type="match status" value="1"/>
</dbReference>
<evidence type="ECO:0000259" key="12">
    <source>
        <dbReference type="Pfam" id="PF00003"/>
    </source>
</evidence>